<proteinExistence type="inferred from homology"/>
<protein>
    <submittedName>
        <fullName evidence="3">Uncharacterized protein YndB with AHSA1/START domain</fullName>
    </submittedName>
</protein>
<dbReference type="InterPro" id="IPR013538">
    <property type="entry name" value="ASHA1/2-like_C"/>
</dbReference>
<name>A0ABU1UE46_9MICC</name>
<comment type="similarity">
    <text evidence="1">Belongs to the AHA1 family.</text>
</comment>
<feature type="domain" description="Activator of Hsp90 ATPase homologue 1/2-like C-terminal" evidence="2">
    <location>
        <begin position="34"/>
        <end position="166"/>
    </location>
</feature>
<dbReference type="EMBL" id="JAVDVQ010000011">
    <property type="protein sequence ID" value="MDR7083451.1"/>
    <property type="molecule type" value="Genomic_DNA"/>
</dbReference>
<comment type="caution">
    <text evidence="3">The sequence shown here is derived from an EMBL/GenBank/DDBJ whole genome shotgun (WGS) entry which is preliminary data.</text>
</comment>
<dbReference type="InterPro" id="IPR023393">
    <property type="entry name" value="START-like_dom_sf"/>
</dbReference>
<dbReference type="SUPFAM" id="SSF55961">
    <property type="entry name" value="Bet v1-like"/>
    <property type="match status" value="1"/>
</dbReference>
<evidence type="ECO:0000256" key="1">
    <source>
        <dbReference type="ARBA" id="ARBA00006817"/>
    </source>
</evidence>
<dbReference type="Pfam" id="PF08327">
    <property type="entry name" value="AHSA1"/>
    <property type="match status" value="1"/>
</dbReference>
<evidence type="ECO:0000313" key="3">
    <source>
        <dbReference type="EMBL" id="MDR7083451.1"/>
    </source>
</evidence>
<dbReference type="CDD" id="cd07814">
    <property type="entry name" value="SRPBCC_CalC_Aha1-like"/>
    <property type="match status" value="1"/>
</dbReference>
<evidence type="ECO:0000259" key="2">
    <source>
        <dbReference type="Pfam" id="PF08327"/>
    </source>
</evidence>
<dbReference type="Proteomes" id="UP001252243">
    <property type="component" value="Unassembled WGS sequence"/>
</dbReference>
<dbReference type="RefSeq" id="WP_310058178.1">
    <property type="nucleotide sequence ID" value="NZ_JAVDVQ010000011.1"/>
</dbReference>
<organism evidence="3 4">
    <name type="scientific">Arthrobacter ginsengisoli</name>
    <dbReference type="NCBI Taxonomy" id="1356565"/>
    <lineage>
        <taxon>Bacteria</taxon>
        <taxon>Bacillati</taxon>
        <taxon>Actinomycetota</taxon>
        <taxon>Actinomycetes</taxon>
        <taxon>Micrococcales</taxon>
        <taxon>Micrococcaceae</taxon>
        <taxon>Arthrobacter</taxon>
    </lineage>
</organism>
<reference evidence="3 4" key="1">
    <citation type="submission" date="2023-07" db="EMBL/GenBank/DDBJ databases">
        <title>Sorghum-associated microbial communities from plants grown in Nebraska, USA.</title>
        <authorList>
            <person name="Schachtman D."/>
        </authorList>
    </citation>
    <scope>NUCLEOTIDE SEQUENCE [LARGE SCALE GENOMIC DNA]</scope>
    <source>
        <strain evidence="3 4">BE167</strain>
    </source>
</reference>
<keyword evidence="4" id="KW-1185">Reference proteome</keyword>
<dbReference type="Gene3D" id="3.30.530.20">
    <property type="match status" value="1"/>
</dbReference>
<evidence type="ECO:0000313" key="4">
    <source>
        <dbReference type="Proteomes" id="UP001252243"/>
    </source>
</evidence>
<accession>A0ABU1UE46</accession>
<gene>
    <name evidence="3" type="ORF">J2X01_002745</name>
</gene>
<sequence>MSEHVTAVPATSGQGEAPAAGEDLVLVITREFPAPIARVWAALTDAEQAPEWWGPRGFHTPRESIDADLEIGGLYRACMVRDSTGEEHWWSGVHTDVEPPNLLVFTHAWDKPDGTRGFETEVTFQLEEIDGGTRMTFFQGPFDTIDNRDGHGVGWRESFDRLAEHLRRTP</sequence>